<evidence type="ECO:0000313" key="5">
    <source>
        <dbReference type="Proteomes" id="UP000824469"/>
    </source>
</evidence>
<evidence type="ECO:0000313" key="4">
    <source>
        <dbReference type="EMBL" id="KAH9311384.1"/>
    </source>
</evidence>
<evidence type="ECO:0000256" key="1">
    <source>
        <dbReference type="ARBA" id="ARBA00022679"/>
    </source>
</evidence>
<comment type="caution">
    <text evidence="4">The sequence shown here is derived from an EMBL/GenBank/DDBJ whole genome shotgun (WGS) entry which is preliminary data.</text>
</comment>
<dbReference type="SUPFAM" id="SSF53901">
    <property type="entry name" value="Thiolase-like"/>
    <property type="match status" value="1"/>
</dbReference>
<dbReference type="Proteomes" id="UP000824469">
    <property type="component" value="Unassembled WGS sequence"/>
</dbReference>
<sequence>MVGRSSRVTSALLVNINIFAGRMNMNDIEAFKEARRADALAVILAIDTAIPPNPIEQSSYPDYYFRITNNEHKADLKDKLKHMYNGVCVFFYGSSQTRQGGGYQGHQRMGSTHLLFCTTSDVGMPGADYQLTKLLDLRPSVKRVSVMMYQQGCFASDTVLRVAKFLVV</sequence>
<dbReference type="PANTHER" id="PTHR11877">
    <property type="entry name" value="HYDROXYMETHYLGLUTARYL-COA SYNTHASE"/>
    <property type="match status" value="1"/>
</dbReference>
<dbReference type="GO" id="GO:0030639">
    <property type="term" value="P:polyketide biosynthetic process"/>
    <property type="evidence" value="ECO:0007669"/>
    <property type="project" value="TreeGrafter"/>
</dbReference>
<dbReference type="Gene3D" id="3.40.47.10">
    <property type="match status" value="2"/>
</dbReference>
<keyword evidence="5" id="KW-1185">Reference proteome</keyword>
<reference evidence="4 5" key="1">
    <citation type="journal article" date="2021" name="Nat. Plants">
        <title>The Taxus genome provides insights into paclitaxel biosynthesis.</title>
        <authorList>
            <person name="Xiong X."/>
            <person name="Gou J."/>
            <person name="Liao Q."/>
            <person name="Li Y."/>
            <person name="Zhou Q."/>
            <person name="Bi G."/>
            <person name="Li C."/>
            <person name="Du R."/>
            <person name="Wang X."/>
            <person name="Sun T."/>
            <person name="Guo L."/>
            <person name="Liang H."/>
            <person name="Lu P."/>
            <person name="Wu Y."/>
            <person name="Zhang Z."/>
            <person name="Ro D.K."/>
            <person name="Shang Y."/>
            <person name="Huang S."/>
            <person name="Yan J."/>
        </authorList>
    </citation>
    <scope>NUCLEOTIDE SEQUENCE [LARGE SCALE GENOMIC DNA]</scope>
    <source>
        <strain evidence="4">Ta-2019</strain>
    </source>
</reference>
<dbReference type="PANTHER" id="PTHR11877:SF14">
    <property type="entry name" value="CHALCONE SYNTHASE"/>
    <property type="match status" value="1"/>
</dbReference>
<evidence type="ECO:0000256" key="2">
    <source>
        <dbReference type="ARBA" id="ARBA00023315"/>
    </source>
</evidence>
<dbReference type="AlphaFoldDB" id="A0AA38FYR6"/>
<gene>
    <name evidence="4" type="ORF">KI387_026419</name>
</gene>
<feature type="domain" description="Chalcone/stilbene synthase N-terminal" evidence="3">
    <location>
        <begin position="30"/>
        <end position="85"/>
    </location>
</feature>
<dbReference type="InterPro" id="IPR011141">
    <property type="entry name" value="Polyketide_synthase_type-III"/>
</dbReference>
<protein>
    <recommendedName>
        <fullName evidence="3">Chalcone/stilbene synthase N-terminal domain-containing protein</fullName>
    </recommendedName>
</protein>
<accession>A0AA38FYR6</accession>
<keyword evidence="2" id="KW-0012">Acyltransferase</keyword>
<keyword evidence="1" id="KW-0808">Transferase</keyword>
<dbReference type="EMBL" id="JAHRHJ020000006">
    <property type="protein sequence ID" value="KAH9311384.1"/>
    <property type="molecule type" value="Genomic_DNA"/>
</dbReference>
<dbReference type="OMA" id="MNMNDIE"/>
<feature type="domain" description="Chalcone/stilbene synthase N-terminal" evidence="3">
    <location>
        <begin position="109"/>
        <end position="165"/>
    </location>
</feature>
<dbReference type="InterPro" id="IPR001099">
    <property type="entry name" value="Chalcone/stilbene_synt_N"/>
</dbReference>
<dbReference type="Pfam" id="PF00195">
    <property type="entry name" value="Chal_sti_synt_N"/>
    <property type="match status" value="2"/>
</dbReference>
<organism evidence="4 5">
    <name type="scientific">Taxus chinensis</name>
    <name type="common">Chinese yew</name>
    <name type="synonym">Taxus wallichiana var. chinensis</name>
    <dbReference type="NCBI Taxonomy" id="29808"/>
    <lineage>
        <taxon>Eukaryota</taxon>
        <taxon>Viridiplantae</taxon>
        <taxon>Streptophyta</taxon>
        <taxon>Embryophyta</taxon>
        <taxon>Tracheophyta</taxon>
        <taxon>Spermatophyta</taxon>
        <taxon>Pinopsida</taxon>
        <taxon>Pinidae</taxon>
        <taxon>Conifers II</taxon>
        <taxon>Cupressales</taxon>
        <taxon>Taxaceae</taxon>
        <taxon>Taxus</taxon>
    </lineage>
</organism>
<name>A0AA38FYR6_TAXCH</name>
<evidence type="ECO:0000259" key="3">
    <source>
        <dbReference type="Pfam" id="PF00195"/>
    </source>
</evidence>
<dbReference type="GO" id="GO:0016747">
    <property type="term" value="F:acyltransferase activity, transferring groups other than amino-acyl groups"/>
    <property type="evidence" value="ECO:0007669"/>
    <property type="project" value="InterPro"/>
</dbReference>
<dbReference type="InterPro" id="IPR016039">
    <property type="entry name" value="Thiolase-like"/>
</dbReference>
<proteinExistence type="predicted"/>